<dbReference type="InterPro" id="IPR013762">
    <property type="entry name" value="Integrase-like_cat_sf"/>
</dbReference>
<keyword evidence="2" id="KW-0238">DNA-binding</keyword>
<organism evidence="6 7">
    <name type="scientific">Azospirillum himalayense</name>
    <dbReference type="NCBI Taxonomy" id="654847"/>
    <lineage>
        <taxon>Bacteria</taxon>
        <taxon>Pseudomonadati</taxon>
        <taxon>Pseudomonadota</taxon>
        <taxon>Alphaproteobacteria</taxon>
        <taxon>Rhodospirillales</taxon>
        <taxon>Azospirillaceae</taxon>
        <taxon>Azospirillum</taxon>
    </lineage>
</organism>
<evidence type="ECO:0000313" key="6">
    <source>
        <dbReference type="EMBL" id="MFC5358016.1"/>
    </source>
</evidence>
<dbReference type="Proteomes" id="UP001596166">
    <property type="component" value="Unassembled WGS sequence"/>
</dbReference>
<dbReference type="Gene3D" id="1.10.443.10">
    <property type="entry name" value="Intergrase catalytic core"/>
    <property type="match status" value="1"/>
</dbReference>
<dbReference type="Gene3D" id="1.10.150.130">
    <property type="match status" value="1"/>
</dbReference>
<accession>A0ABW0GB08</accession>
<evidence type="ECO:0000256" key="1">
    <source>
        <dbReference type="ARBA" id="ARBA00022908"/>
    </source>
</evidence>
<dbReference type="InterPro" id="IPR011010">
    <property type="entry name" value="DNA_brk_join_enz"/>
</dbReference>
<protein>
    <submittedName>
        <fullName evidence="6">Tyrosine-type recombinase/integrase</fullName>
    </submittedName>
</protein>
<dbReference type="Pfam" id="PF00589">
    <property type="entry name" value="Phage_integrase"/>
    <property type="match status" value="1"/>
</dbReference>
<dbReference type="PROSITE" id="PS51898">
    <property type="entry name" value="TYR_RECOMBINASE"/>
    <property type="match status" value="1"/>
</dbReference>
<evidence type="ECO:0000256" key="2">
    <source>
        <dbReference type="ARBA" id="ARBA00023125"/>
    </source>
</evidence>
<feature type="domain" description="Tyr recombinase" evidence="5">
    <location>
        <begin position="174"/>
        <end position="355"/>
    </location>
</feature>
<dbReference type="InterPro" id="IPR010998">
    <property type="entry name" value="Integrase_recombinase_N"/>
</dbReference>
<dbReference type="PANTHER" id="PTHR30349">
    <property type="entry name" value="PHAGE INTEGRASE-RELATED"/>
    <property type="match status" value="1"/>
</dbReference>
<feature type="region of interest" description="Disordered" evidence="4">
    <location>
        <begin position="364"/>
        <end position="393"/>
    </location>
</feature>
<dbReference type="InterPro" id="IPR050090">
    <property type="entry name" value="Tyrosine_recombinase_XerCD"/>
</dbReference>
<evidence type="ECO:0000256" key="3">
    <source>
        <dbReference type="ARBA" id="ARBA00023172"/>
    </source>
</evidence>
<dbReference type="InterPro" id="IPR002104">
    <property type="entry name" value="Integrase_catalytic"/>
</dbReference>
<dbReference type="PANTHER" id="PTHR30349:SF94">
    <property type="entry name" value="INTEGRASE_RECOMBINASE HI_1414-RELATED"/>
    <property type="match status" value="1"/>
</dbReference>
<reference evidence="7" key="1">
    <citation type="journal article" date="2019" name="Int. J. Syst. Evol. Microbiol.">
        <title>The Global Catalogue of Microorganisms (GCM) 10K type strain sequencing project: providing services to taxonomists for standard genome sequencing and annotation.</title>
        <authorList>
            <consortium name="The Broad Institute Genomics Platform"/>
            <consortium name="The Broad Institute Genome Sequencing Center for Infectious Disease"/>
            <person name="Wu L."/>
            <person name="Ma J."/>
        </authorList>
    </citation>
    <scope>NUCLEOTIDE SEQUENCE [LARGE SCALE GENOMIC DNA]</scope>
    <source>
        <strain evidence="7">CCUG 58760</strain>
    </source>
</reference>
<dbReference type="EMBL" id="JBHSLC010000069">
    <property type="protein sequence ID" value="MFC5358016.1"/>
    <property type="molecule type" value="Genomic_DNA"/>
</dbReference>
<keyword evidence="1" id="KW-0229">DNA integration</keyword>
<gene>
    <name evidence="6" type="ORF">ACFPMG_23790</name>
</gene>
<dbReference type="SUPFAM" id="SSF56349">
    <property type="entry name" value="DNA breaking-rejoining enzymes"/>
    <property type="match status" value="1"/>
</dbReference>
<keyword evidence="3" id="KW-0233">DNA recombination</keyword>
<dbReference type="CDD" id="cd00796">
    <property type="entry name" value="INT_Rci_Hp1_C"/>
    <property type="match status" value="1"/>
</dbReference>
<dbReference type="RefSeq" id="WP_376997697.1">
    <property type="nucleotide sequence ID" value="NZ_JBHSLC010000069.1"/>
</dbReference>
<keyword evidence="7" id="KW-1185">Reference proteome</keyword>
<evidence type="ECO:0000259" key="5">
    <source>
        <dbReference type="PROSITE" id="PS51898"/>
    </source>
</evidence>
<evidence type="ECO:0000313" key="7">
    <source>
        <dbReference type="Proteomes" id="UP001596166"/>
    </source>
</evidence>
<name>A0ABW0GB08_9PROT</name>
<comment type="caution">
    <text evidence="6">The sequence shown here is derived from an EMBL/GenBank/DDBJ whole genome shotgun (WGS) entry which is preliminary data.</text>
</comment>
<evidence type="ECO:0000256" key="4">
    <source>
        <dbReference type="SAM" id="MobiDB-lite"/>
    </source>
</evidence>
<sequence length="393" mass="44408">MGAIIERTRKGGGKSYLAQVKIVREGKVVHRENRTFERRQAAAAWLEKRESELRSPGGLERAKSDDPTLAMVIRQYITESTKALGRTKAQVLRTIQGYAIADKAISTITSADLVAMLRADLKDVTPATRGNYLAHLSSIFAVARPAWGYAVDHQTIKDAAASAKRLGLIGKPQSRERRPSLDELDLILSYFKDRERRRPYMVPMTRIILFSLFSARRQEEIVRIRWPDLDEANKRVLVRDMKNPGEKAGNNVWCDLPEPALKIILGMPKPKEGAADDRIFPYTTDAVSANFARACKWLGIEDLTFHDMRHEGASRLFEMGLNIPHVAAVTGHRSWSSLKRYTHIRSSGDKYECWKWLKLADEPYQPGKVRTPKPSTPSPPRSSARRSKPPDAR</sequence>
<proteinExistence type="predicted"/>